<protein>
    <submittedName>
        <fullName evidence="2">AtpZ/AtpI family protein</fullName>
    </submittedName>
</protein>
<evidence type="ECO:0000313" key="2">
    <source>
        <dbReference type="EMBL" id="MEF3833764.1"/>
    </source>
</evidence>
<evidence type="ECO:0000256" key="1">
    <source>
        <dbReference type="SAM" id="Phobius"/>
    </source>
</evidence>
<reference evidence="2 3" key="1">
    <citation type="submission" date="2022-09" db="EMBL/GenBank/DDBJ databases">
        <title>Genome sequencing of Flavivirga sp. MEBiC05379.</title>
        <authorList>
            <person name="Oh H.-M."/>
            <person name="Kwon K.K."/>
            <person name="Park M.J."/>
            <person name="Yang S.-H."/>
        </authorList>
    </citation>
    <scope>NUCLEOTIDE SEQUENCE [LARGE SCALE GENOMIC DNA]</scope>
    <source>
        <strain evidence="2 3">MEBiC05379</strain>
    </source>
</reference>
<feature type="transmembrane region" description="Helical" evidence="1">
    <location>
        <begin position="21"/>
        <end position="42"/>
    </location>
</feature>
<gene>
    <name evidence="2" type="ORF">N1F79_11525</name>
</gene>
<sequence>MDNNNKDQKKDQKPKKQLKNAAILTGIGLQMGVTIYLFVLLGKWLDTNYNDGEKLYIIIMTLLGVAISLYAVLKQVNRIKY</sequence>
<dbReference type="Pfam" id="PF09527">
    <property type="entry name" value="ATPase_gene1"/>
    <property type="match status" value="1"/>
</dbReference>
<dbReference type="Proteomes" id="UP001337305">
    <property type="component" value="Unassembled WGS sequence"/>
</dbReference>
<keyword evidence="3" id="KW-1185">Reference proteome</keyword>
<accession>A0ABU7XSS1</accession>
<dbReference type="RefSeq" id="WP_303306103.1">
    <property type="nucleotide sequence ID" value="NZ_JAODOP010000004.1"/>
</dbReference>
<organism evidence="2 3">
    <name type="scientific">Flavivirga spongiicola</name>
    <dbReference type="NCBI Taxonomy" id="421621"/>
    <lineage>
        <taxon>Bacteria</taxon>
        <taxon>Pseudomonadati</taxon>
        <taxon>Bacteroidota</taxon>
        <taxon>Flavobacteriia</taxon>
        <taxon>Flavobacteriales</taxon>
        <taxon>Flavobacteriaceae</taxon>
        <taxon>Flavivirga</taxon>
    </lineage>
</organism>
<name>A0ABU7XSS1_9FLAO</name>
<comment type="caution">
    <text evidence="2">The sequence shown here is derived from an EMBL/GenBank/DDBJ whole genome shotgun (WGS) entry which is preliminary data.</text>
</comment>
<keyword evidence="1" id="KW-1133">Transmembrane helix</keyword>
<dbReference type="InterPro" id="IPR032820">
    <property type="entry name" value="ATPase_put"/>
</dbReference>
<proteinExistence type="predicted"/>
<feature type="transmembrane region" description="Helical" evidence="1">
    <location>
        <begin position="54"/>
        <end position="73"/>
    </location>
</feature>
<keyword evidence="1" id="KW-0812">Transmembrane</keyword>
<keyword evidence="1" id="KW-0472">Membrane</keyword>
<dbReference type="EMBL" id="JAODOP010000004">
    <property type="protein sequence ID" value="MEF3833764.1"/>
    <property type="molecule type" value="Genomic_DNA"/>
</dbReference>
<evidence type="ECO:0000313" key="3">
    <source>
        <dbReference type="Proteomes" id="UP001337305"/>
    </source>
</evidence>